<name>A0ABX0VJY5_9ENTR</name>
<evidence type="ECO:0000313" key="3">
    <source>
        <dbReference type="Proteomes" id="UP000697927"/>
    </source>
</evidence>
<reference evidence="2 3" key="1">
    <citation type="journal article" date="2020" name="Microorganisms">
        <title>Polyphasic Characterisation of Cedecea colo sp. nov., a New Enteric Bacterium Isolated from the Koala Hindgut.</title>
        <authorList>
            <person name="Boath J.M."/>
            <person name="Dakhal S."/>
            <person name="Van T.T.H."/>
            <person name="Moore R.J."/>
            <person name="Dekiwadia C."/>
            <person name="Macreadie I.G."/>
        </authorList>
    </citation>
    <scope>NUCLEOTIDE SEQUENCE [LARGE SCALE GENOMIC DNA]</scope>
    <source>
        <strain evidence="2 3">ZA</strain>
    </source>
</reference>
<feature type="region of interest" description="Disordered" evidence="1">
    <location>
        <begin position="89"/>
        <end position="127"/>
    </location>
</feature>
<organism evidence="2 3">
    <name type="scientific">Cedecea colo</name>
    <dbReference type="NCBI Taxonomy" id="2552946"/>
    <lineage>
        <taxon>Bacteria</taxon>
        <taxon>Pseudomonadati</taxon>
        <taxon>Pseudomonadota</taxon>
        <taxon>Gammaproteobacteria</taxon>
        <taxon>Enterobacterales</taxon>
        <taxon>Enterobacteriaceae</taxon>
        <taxon>Cedecea</taxon>
    </lineage>
</organism>
<gene>
    <name evidence="2" type="ORF">E2L00_06895</name>
</gene>
<accession>A0ABX0VJY5</accession>
<comment type="caution">
    <text evidence="2">The sequence shown here is derived from an EMBL/GenBank/DDBJ whole genome shotgun (WGS) entry which is preliminary data.</text>
</comment>
<protein>
    <submittedName>
        <fullName evidence="2">HK97 gp10 family phage protein</fullName>
    </submittedName>
</protein>
<dbReference type="Proteomes" id="UP000697927">
    <property type="component" value="Unassembled WGS sequence"/>
</dbReference>
<keyword evidence="3" id="KW-1185">Reference proteome</keyword>
<evidence type="ECO:0000256" key="1">
    <source>
        <dbReference type="SAM" id="MobiDB-lite"/>
    </source>
</evidence>
<sequence>MGAKVKGISQVVRNLNKIIDDIQGKKAARATYMSLSVVGADAAAITPVDTSTLINSQFKNMETSSSGIVGTLGYTAEYAKAVHNASGKLKGQPRADFGMTSNRSSVGPQKPKAFGGGTGQGNYWDPHGEPQFLVKALEKNKDTIKDIYKKELKP</sequence>
<dbReference type="RefSeq" id="WP_167608835.1">
    <property type="nucleotide sequence ID" value="NZ_SOYS01000002.1"/>
</dbReference>
<evidence type="ECO:0000313" key="2">
    <source>
        <dbReference type="EMBL" id="NIY47267.1"/>
    </source>
</evidence>
<dbReference type="EMBL" id="SOYS01000002">
    <property type="protein sequence ID" value="NIY47267.1"/>
    <property type="molecule type" value="Genomic_DNA"/>
</dbReference>
<proteinExistence type="predicted"/>